<evidence type="ECO:0000256" key="2">
    <source>
        <dbReference type="SAM" id="Phobius"/>
    </source>
</evidence>
<sequence>MKKIMDKYIEFRSDKTSSTPTDKARLGEFKLYMNQIIKFEEMNYDSNSRIYSYGATDQRDDDGSGEIIGPNQLVLATEETQEVRQLMLENINKIMHRGDKINSLVNQTDRLTNSSAVFQRKAQQIHRKMWLQNKKLWLAIGGTGALTVYIIASYNCGMGLTHCL</sequence>
<dbReference type="GO" id="GO:0016192">
    <property type="term" value="P:vesicle-mediated transport"/>
    <property type="evidence" value="ECO:0007669"/>
    <property type="project" value="InterPro"/>
</dbReference>
<dbReference type="eggNOG" id="KOG0859">
    <property type="taxonomic scope" value="Eukaryota"/>
</dbReference>
<dbReference type="CDD" id="cd15843">
    <property type="entry name" value="R-SNARE"/>
    <property type="match status" value="1"/>
</dbReference>
<dbReference type="PROSITE" id="PS50892">
    <property type="entry name" value="V_SNARE"/>
    <property type="match status" value="1"/>
</dbReference>
<evidence type="ECO:0000313" key="4">
    <source>
        <dbReference type="EMBL" id="EDK38614.2"/>
    </source>
</evidence>
<feature type="transmembrane region" description="Helical" evidence="2">
    <location>
        <begin position="136"/>
        <end position="154"/>
    </location>
</feature>
<dbReference type="EMBL" id="CH408157">
    <property type="protein sequence ID" value="EDK38614.2"/>
    <property type="molecule type" value="Genomic_DNA"/>
</dbReference>
<dbReference type="Pfam" id="PF00957">
    <property type="entry name" value="Synaptobrevin"/>
    <property type="match status" value="1"/>
</dbReference>
<reference evidence="4 5" key="1">
    <citation type="journal article" date="2009" name="Nature">
        <title>Evolution of pathogenicity and sexual reproduction in eight Candida genomes.</title>
        <authorList>
            <person name="Butler G."/>
            <person name="Rasmussen M.D."/>
            <person name="Lin M.F."/>
            <person name="Santos M.A."/>
            <person name="Sakthikumar S."/>
            <person name="Munro C.A."/>
            <person name="Rheinbay E."/>
            <person name="Grabherr M."/>
            <person name="Forche A."/>
            <person name="Reedy J.L."/>
            <person name="Agrafioti I."/>
            <person name="Arnaud M.B."/>
            <person name="Bates S."/>
            <person name="Brown A.J."/>
            <person name="Brunke S."/>
            <person name="Costanzo M.C."/>
            <person name="Fitzpatrick D.A."/>
            <person name="de Groot P.W."/>
            <person name="Harris D."/>
            <person name="Hoyer L.L."/>
            <person name="Hube B."/>
            <person name="Klis F.M."/>
            <person name="Kodira C."/>
            <person name="Lennard N."/>
            <person name="Logue M.E."/>
            <person name="Martin R."/>
            <person name="Neiman A.M."/>
            <person name="Nikolaou E."/>
            <person name="Quail M.A."/>
            <person name="Quinn J."/>
            <person name="Santos M.C."/>
            <person name="Schmitzberger F.F."/>
            <person name="Sherlock G."/>
            <person name="Shah P."/>
            <person name="Silverstein K.A."/>
            <person name="Skrzypek M.S."/>
            <person name="Soll D."/>
            <person name="Staggs R."/>
            <person name="Stansfield I."/>
            <person name="Stumpf M.P."/>
            <person name="Sudbery P.E."/>
            <person name="Srikantha T."/>
            <person name="Zeng Q."/>
            <person name="Berman J."/>
            <person name="Berriman M."/>
            <person name="Heitman J."/>
            <person name="Gow N.A."/>
            <person name="Lorenz M.C."/>
            <person name="Birren B.W."/>
            <person name="Kellis M."/>
            <person name="Cuomo C.A."/>
        </authorList>
    </citation>
    <scope>NUCLEOTIDE SEQUENCE [LARGE SCALE GENOMIC DNA]</scope>
    <source>
        <strain evidence="5">ATCC 6260 / CBS 566 / DSM 6381 / JCM 1539 / NBRC 10279 / NRRL Y-324</strain>
    </source>
</reference>
<keyword evidence="5" id="KW-1185">Reference proteome</keyword>
<evidence type="ECO:0000313" key="5">
    <source>
        <dbReference type="Proteomes" id="UP000001997"/>
    </source>
</evidence>
<dbReference type="GeneID" id="5127186"/>
<dbReference type="PANTHER" id="PTHR45701">
    <property type="entry name" value="SYNAPTOBREVIN FAMILY MEMBER"/>
    <property type="match status" value="1"/>
</dbReference>
<dbReference type="AlphaFoldDB" id="A5DHG1"/>
<dbReference type="OrthoDB" id="190375at2759"/>
<organism evidence="4 5">
    <name type="scientific">Meyerozyma guilliermondii (strain ATCC 6260 / CBS 566 / DSM 6381 / JCM 1539 / NBRC 10279 / NRRL Y-324)</name>
    <name type="common">Yeast</name>
    <name type="synonym">Candida guilliermondii</name>
    <dbReference type="NCBI Taxonomy" id="294746"/>
    <lineage>
        <taxon>Eukaryota</taxon>
        <taxon>Fungi</taxon>
        <taxon>Dikarya</taxon>
        <taxon>Ascomycota</taxon>
        <taxon>Saccharomycotina</taxon>
        <taxon>Pichiomycetes</taxon>
        <taxon>Debaryomycetaceae</taxon>
        <taxon>Meyerozyma</taxon>
    </lineage>
</organism>
<proteinExistence type="predicted"/>
<dbReference type="OMA" id="CGMGLTH"/>
<dbReference type="Gene3D" id="1.20.5.110">
    <property type="match status" value="1"/>
</dbReference>
<dbReference type="GO" id="GO:0016020">
    <property type="term" value="C:membrane"/>
    <property type="evidence" value="ECO:0007669"/>
    <property type="project" value="InterPro"/>
</dbReference>
<name>A5DHG1_PICGU</name>
<dbReference type="RefSeq" id="XP_001484983.2">
    <property type="nucleotide sequence ID" value="XM_001484933.1"/>
</dbReference>
<dbReference type="SUPFAM" id="SSF58038">
    <property type="entry name" value="SNARE fusion complex"/>
    <property type="match status" value="1"/>
</dbReference>
<keyword evidence="2" id="KW-1133">Transmembrane helix</keyword>
<dbReference type="VEuPathDB" id="FungiDB:PGUG_02712"/>
<evidence type="ECO:0000256" key="1">
    <source>
        <dbReference type="PROSITE-ProRule" id="PRU00290"/>
    </source>
</evidence>
<dbReference type="InParanoid" id="A5DHG1"/>
<protein>
    <recommendedName>
        <fullName evidence="3">V-SNARE coiled-coil homology domain-containing protein</fullName>
    </recommendedName>
</protein>
<keyword evidence="2" id="KW-0472">Membrane</keyword>
<dbReference type="HOGENOM" id="CLU_087338_1_0_1"/>
<dbReference type="InterPro" id="IPR001388">
    <property type="entry name" value="Synaptobrevin-like"/>
</dbReference>
<keyword evidence="1" id="KW-0175">Coiled coil</keyword>
<gene>
    <name evidence="4" type="ORF">PGUG_02712</name>
</gene>
<dbReference type="STRING" id="294746.A5DHG1"/>
<dbReference type="KEGG" id="pgu:PGUG_02712"/>
<evidence type="ECO:0000259" key="3">
    <source>
        <dbReference type="PROSITE" id="PS50892"/>
    </source>
</evidence>
<dbReference type="PRINTS" id="PR00219">
    <property type="entry name" value="SYNAPTOBREVN"/>
</dbReference>
<accession>A5DHG1</accession>
<keyword evidence="2" id="KW-0812">Transmembrane</keyword>
<feature type="domain" description="V-SNARE coiled-coil homology" evidence="3">
    <location>
        <begin position="72"/>
        <end position="132"/>
    </location>
</feature>
<dbReference type="InterPro" id="IPR042855">
    <property type="entry name" value="V_SNARE_CC"/>
</dbReference>
<dbReference type="Proteomes" id="UP000001997">
    <property type="component" value="Unassembled WGS sequence"/>
</dbReference>
<dbReference type="InterPro" id="IPR016444">
    <property type="entry name" value="Synaptobrevin/VAMP"/>
</dbReference>